<evidence type="ECO:0008006" key="4">
    <source>
        <dbReference type="Google" id="ProtNLM"/>
    </source>
</evidence>
<dbReference type="EMBL" id="RXNV01000003">
    <property type="protein sequence ID" value="RTR32530.1"/>
    <property type="molecule type" value="Genomic_DNA"/>
</dbReference>
<keyword evidence="1" id="KW-1133">Transmembrane helix</keyword>
<sequence length="433" mass="49813">MKNCGRIALQEKLCELDFFGVNVWFALRDVIPTKSSVQSKIKNREKIKFIYLLKLFISSIYLLKNLRCHKVLIISDPGSRVEFTTGKIDQLYDRYLDGVHNRSEHLLFEIPKLGVNFNDVKSYSADLVVPGILIYILEFIGFIGLSFSLNKRRKLRGLSTTVLDRIKNNGGEFSEKRISRTIIERRISTFYAKKLAAAWLFKIIRPKGLVVKSSYSPTCLSMLQEAKILGINTAEMQHSHIYRSHPGYTYDKHELVVFKNQYQPTQFFVFSEYYRTLLSLLGWESQIKVVGNPYYETFKKYGADVNYKFDLLIISQYNLTREIIEWLQAELPANPTITICIKCHPRSNEEFLAYTSAFSNNKNIIIARVGSIFGYIQKAKFIAGIYSSGLVDAISCGHKPYVLPIEGSALMKELEDDKQLIYITKLSEITMNV</sequence>
<accession>A0A431WAK6</accession>
<feature type="transmembrane region" description="Helical" evidence="1">
    <location>
        <begin position="127"/>
        <end position="149"/>
    </location>
</feature>
<dbReference type="SUPFAM" id="SSF53756">
    <property type="entry name" value="UDP-Glycosyltransferase/glycogen phosphorylase"/>
    <property type="match status" value="1"/>
</dbReference>
<evidence type="ECO:0000313" key="3">
    <source>
        <dbReference type="Proteomes" id="UP000282060"/>
    </source>
</evidence>
<proteinExistence type="predicted"/>
<name>A0A431WAK6_9GAMM</name>
<gene>
    <name evidence="2" type="ORF">EKG39_09110</name>
</gene>
<keyword evidence="1" id="KW-0472">Membrane</keyword>
<evidence type="ECO:0000313" key="2">
    <source>
        <dbReference type="EMBL" id="RTR32530.1"/>
    </source>
</evidence>
<dbReference type="OrthoDB" id="49588at2"/>
<dbReference type="RefSeq" id="WP_126505421.1">
    <property type="nucleotide sequence ID" value="NZ_RXNV01000003.1"/>
</dbReference>
<keyword evidence="1" id="KW-0812">Transmembrane</keyword>
<protein>
    <recommendedName>
        <fullName evidence="4">Capsule biosynthesis protein</fullName>
    </recommendedName>
</protein>
<evidence type="ECO:0000256" key="1">
    <source>
        <dbReference type="SAM" id="Phobius"/>
    </source>
</evidence>
<dbReference type="Proteomes" id="UP000282060">
    <property type="component" value="Unassembled WGS sequence"/>
</dbReference>
<keyword evidence="3" id="KW-1185">Reference proteome</keyword>
<comment type="caution">
    <text evidence="2">The sequence shown here is derived from an EMBL/GenBank/DDBJ whole genome shotgun (WGS) entry which is preliminary data.</text>
</comment>
<organism evidence="2 3">
    <name type="scientific">Shewanella atlantica</name>
    <dbReference type="NCBI Taxonomy" id="271099"/>
    <lineage>
        <taxon>Bacteria</taxon>
        <taxon>Pseudomonadati</taxon>
        <taxon>Pseudomonadota</taxon>
        <taxon>Gammaproteobacteria</taxon>
        <taxon>Alteromonadales</taxon>
        <taxon>Shewanellaceae</taxon>
        <taxon>Shewanella</taxon>
    </lineage>
</organism>
<dbReference type="AlphaFoldDB" id="A0A431WAK6"/>
<reference evidence="2 3" key="1">
    <citation type="submission" date="2018-12" db="EMBL/GenBank/DDBJ databases">
        <authorList>
            <person name="Yu L."/>
        </authorList>
    </citation>
    <scope>NUCLEOTIDE SEQUENCE [LARGE SCALE GENOMIC DNA]</scope>
    <source>
        <strain evidence="2 3">HAW-EB5</strain>
    </source>
</reference>